<dbReference type="InterPro" id="IPR028082">
    <property type="entry name" value="Peripla_BP_I"/>
</dbReference>
<evidence type="ECO:0000256" key="19">
    <source>
        <dbReference type="SAM" id="SignalP"/>
    </source>
</evidence>
<evidence type="ECO:0000256" key="18">
    <source>
        <dbReference type="SAM" id="Phobius"/>
    </source>
</evidence>
<dbReference type="CDD" id="cd06366">
    <property type="entry name" value="PBP1_GABAb_receptor"/>
    <property type="match status" value="1"/>
</dbReference>
<dbReference type="Proteomes" id="UP000008144">
    <property type="component" value="Unassembled WGS sequence"/>
</dbReference>
<comment type="subcellular location">
    <subcellularLocation>
        <location evidence="16">Postsynaptic cell membrane</location>
        <topology evidence="16">Multi-pass membrane protein</topology>
    </subcellularLocation>
</comment>
<dbReference type="GO" id="GO:0045211">
    <property type="term" value="C:postsynaptic membrane"/>
    <property type="evidence" value="ECO:0007669"/>
    <property type="project" value="UniProtKB-SubCell"/>
</dbReference>
<dbReference type="Pfam" id="PF00003">
    <property type="entry name" value="7tm_3"/>
    <property type="match status" value="1"/>
</dbReference>
<dbReference type="CDD" id="cd15047">
    <property type="entry name" value="7tmC_GABA-B-like"/>
    <property type="match status" value="1"/>
</dbReference>
<evidence type="ECO:0000256" key="7">
    <source>
        <dbReference type="ARBA" id="ARBA00023018"/>
    </source>
</evidence>
<feature type="transmembrane region" description="Helical" evidence="18">
    <location>
        <begin position="472"/>
        <end position="493"/>
    </location>
</feature>
<dbReference type="PANTHER" id="PTHR10519">
    <property type="entry name" value="GABA-B RECEPTOR"/>
    <property type="match status" value="1"/>
</dbReference>
<dbReference type="PROSITE" id="PS50259">
    <property type="entry name" value="G_PROTEIN_RECEP_F3_4"/>
    <property type="match status" value="1"/>
</dbReference>
<evidence type="ECO:0000256" key="2">
    <source>
        <dbReference type="ARBA" id="ARBA00022475"/>
    </source>
</evidence>
<evidence type="ECO:0000256" key="10">
    <source>
        <dbReference type="ARBA" id="ARBA00023136"/>
    </source>
</evidence>
<evidence type="ECO:0000256" key="13">
    <source>
        <dbReference type="ARBA" id="ARBA00023180"/>
    </source>
</evidence>
<name>F7AQ62_CIOIN</name>
<feature type="transmembrane region" description="Helical" evidence="18">
    <location>
        <begin position="659"/>
        <end position="677"/>
    </location>
</feature>
<dbReference type="GO" id="GO:0007214">
    <property type="term" value="P:gamma-aminobutyric acid signaling pathway"/>
    <property type="evidence" value="ECO:0000318"/>
    <property type="project" value="GO_Central"/>
</dbReference>
<evidence type="ECO:0000259" key="20">
    <source>
        <dbReference type="PROSITE" id="PS50259"/>
    </source>
</evidence>
<dbReference type="AlphaFoldDB" id="F7AQ62"/>
<evidence type="ECO:0000256" key="9">
    <source>
        <dbReference type="ARBA" id="ARBA00023054"/>
    </source>
</evidence>
<keyword evidence="5 19" id="KW-0732">Signal</keyword>
<keyword evidence="9" id="KW-0175">Coiled coil</keyword>
<feature type="transmembrane region" description="Helical" evidence="18">
    <location>
        <begin position="513"/>
        <end position="532"/>
    </location>
</feature>
<evidence type="ECO:0000256" key="1">
    <source>
        <dbReference type="ARBA" id="ARBA00008991"/>
    </source>
</evidence>
<feature type="signal peptide" evidence="19">
    <location>
        <begin position="1"/>
        <end position="22"/>
    </location>
</feature>
<dbReference type="FunFam" id="3.40.50.2300:FF:000056">
    <property type="entry name" value="Gamma-aminobutyric acid type B receptor subunit 1"/>
    <property type="match status" value="1"/>
</dbReference>
<evidence type="ECO:0000256" key="6">
    <source>
        <dbReference type="ARBA" id="ARBA00022989"/>
    </source>
</evidence>
<dbReference type="PRINTS" id="PR01177">
    <property type="entry name" value="GABAB1RECPTR"/>
</dbReference>
<reference evidence="22" key="1">
    <citation type="journal article" date="2002" name="Science">
        <title>The draft genome of Ciona intestinalis: insights into chordate and vertebrate origins.</title>
        <authorList>
            <person name="Dehal P."/>
            <person name="Satou Y."/>
            <person name="Campbell R.K."/>
            <person name="Chapman J."/>
            <person name="Degnan B."/>
            <person name="De Tomaso A."/>
            <person name="Davidson B."/>
            <person name="Di Gregorio A."/>
            <person name="Gelpke M."/>
            <person name="Goodstein D.M."/>
            <person name="Harafuji N."/>
            <person name="Hastings K.E."/>
            <person name="Ho I."/>
            <person name="Hotta K."/>
            <person name="Huang W."/>
            <person name="Kawashima T."/>
            <person name="Lemaire P."/>
            <person name="Martinez D."/>
            <person name="Meinertzhagen I.A."/>
            <person name="Necula S."/>
            <person name="Nonaka M."/>
            <person name="Putnam N."/>
            <person name="Rash S."/>
            <person name="Saiga H."/>
            <person name="Satake M."/>
            <person name="Terry A."/>
            <person name="Yamada L."/>
            <person name="Wang H.G."/>
            <person name="Awazu S."/>
            <person name="Azumi K."/>
            <person name="Boore J."/>
            <person name="Branno M."/>
            <person name="Chin-Bow S."/>
            <person name="DeSantis R."/>
            <person name="Doyle S."/>
            <person name="Francino P."/>
            <person name="Keys D.N."/>
            <person name="Haga S."/>
            <person name="Hayashi H."/>
            <person name="Hino K."/>
            <person name="Imai K.S."/>
            <person name="Inaba K."/>
            <person name="Kano S."/>
            <person name="Kobayashi K."/>
            <person name="Kobayashi M."/>
            <person name="Lee B.I."/>
            <person name="Makabe K.W."/>
            <person name="Manohar C."/>
            <person name="Matassi G."/>
            <person name="Medina M."/>
            <person name="Mochizuki Y."/>
            <person name="Mount S."/>
            <person name="Morishita T."/>
            <person name="Miura S."/>
            <person name="Nakayama A."/>
            <person name="Nishizaka S."/>
            <person name="Nomoto H."/>
            <person name="Ohta F."/>
            <person name="Oishi K."/>
            <person name="Rigoutsos I."/>
            <person name="Sano M."/>
            <person name="Sasaki A."/>
            <person name="Sasakura Y."/>
            <person name="Shoguchi E."/>
            <person name="Shin-i T."/>
            <person name="Spagnuolo A."/>
            <person name="Stainier D."/>
            <person name="Suzuki M.M."/>
            <person name="Tassy O."/>
            <person name="Takatori N."/>
            <person name="Tokuoka M."/>
            <person name="Yagi K."/>
            <person name="Yoshizaki F."/>
            <person name="Wada S."/>
            <person name="Zhang C."/>
            <person name="Hyatt P.D."/>
            <person name="Larimer F."/>
            <person name="Detter C."/>
            <person name="Doggett N."/>
            <person name="Glavina T."/>
            <person name="Hawkins T."/>
            <person name="Richardson P."/>
            <person name="Lucas S."/>
            <person name="Kohara Y."/>
            <person name="Levine M."/>
            <person name="Satoh N."/>
            <person name="Rokhsar D.S."/>
        </authorList>
    </citation>
    <scope>NUCLEOTIDE SEQUENCE [LARGE SCALE GENOMIC DNA]</scope>
</reference>
<protein>
    <recommendedName>
        <fullName evidence="20">G-protein coupled receptors family 3 profile domain-containing protein</fullName>
    </recommendedName>
</protein>
<keyword evidence="12" id="KW-0675">Receptor</keyword>
<dbReference type="Gene3D" id="3.40.50.2300">
    <property type="match status" value="2"/>
</dbReference>
<evidence type="ECO:0000256" key="3">
    <source>
        <dbReference type="ARBA" id="ARBA00022553"/>
    </source>
</evidence>
<dbReference type="FunFam" id="3.40.50.2300:FF:000072">
    <property type="entry name" value="Gamma-aminobutyric acid type B receptor subunit 2"/>
    <property type="match status" value="1"/>
</dbReference>
<dbReference type="PANTHER" id="PTHR10519:SF77">
    <property type="entry name" value="GAMMA-AMINOBUTYRIC ACID TYPE B RECEPTOR SUBUNIT 1"/>
    <property type="match status" value="1"/>
</dbReference>
<proteinExistence type="inferred from homology"/>
<evidence type="ECO:0000256" key="14">
    <source>
        <dbReference type="ARBA" id="ARBA00023224"/>
    </source>
</evidence>
<evidence type="ECO:0000256" key="15">
    <source>
        <dbReference type="ARBA" id="ARBA00023257"/>
    </source>
</evidence>
<keyword evidence="15" id="KW-0628">Postsynaptic cell membrane</keyword>
<reference evidence="21" key="3">
    <citation type="submission" date="2025-09" db="UniProtKB">
        <authorList>
            <consortium name="Ensembl"/>
        </authorList>
    </citation>
    <scope>IDENTIFICATION</scope>
</reference>
<evidence type="ECO:0000256" key="12">
    <source>
        <dbReference type="ARBA" id="ARBA00023170"/>
    </source>
</evidence>
<organism evidence="21 22">
    <name type="scientific">Ciona intestinalis</name>
    <name type="common">Transparent sea squirt</name>
    <name type="synonym">Ascidia intestinalis</name>
    <dbReference type="NCBI Taxonomy" id="7719"/>
    <lineage>
        <taxon>Eukaryota</taxon>
        <taxon>Metazoa</taxon>
        <taxon>Chordata</taxon>
        <taxon>Tunicata</taxon>
        <taxon>Ascidiacea</taxon>
        <taxon>Phlebobranchia</taxon>
        <taxon>Cionidae</taxon>
        <taxon>Ciona</taxon>
    </lineage>
</organism>
<accession>F7AQ62</accession>
<dbReference type="SUPFAM" id="SSF53822">
    <property type="entry name" value="Periplasmic binding protein-like I"/>
    <property type="match status" value="1"/>
</dbReference>
<keyword evidence="11" id="KW-1015">Disulfide bond</keyword>
<evidence type="ECO:0000313" key="22">
    <source>
        <dbReference type="Proteomes" id="UP000008144"/>
    </source>
</evidence>
<feature type="transmembrane region" description="Helical" evidence="18">
    <location>
        <begin position="683"/>
        <end position="705"/>
    </location>
</feature>
<dbReference type="GO" id="GO:0038039">
    <property type="term" value="C:G protein-coupled receptor heterodimeric complex"/>
    <property type="evidence" value="ECO:0000318"/>
    <property type="project" value="GO_Central"/>
</dbReference>
<evidence type="ECO:0000256" key="4">
    <source>
        <dbReference type="ARBA" id="ARBA00022692"/>
    </source>
</evidence>
<evidence type="ECO:0000256" key="5">
    <source>
        <dbReference type="ARBA" id="ARBA00022729"/>
    </source>
</evidence>
<keyword evidence="10 18" id="KW-0472">Membrane</keyword>
<dbReference type="InterPro" id="IPR017978">
    <property type="entry name" value="GPCR_3_C"/>
</dbReference>
<feature type="region of interest" description="Disordered" evidence="17">
    <location>
        <begin position="719"/>
        <end position="745"/>
    </location>
</feature>
<dbReference type="InParanoid" id="F7AQ62"/>
<dbReference type="InterPro" id="IPR002455">
    <property type="entry name" value="GPCR3_GABA-B"/>
</dbReference>
<dbReference type="STRING" id="7719.ENSCINP00000006905"/>
<evidence type="ECO:0000256" key="16">
    <source>
        <dbReference type="ARBA" id="ARBA00034104"/>
    </source>
</evidence>
<evidence type="ECO:0000256" key="11">
    <source>
        <dbReference type="ARBA" id="ARBA00023157"/>
    </source>
</evidence>
<dbReference type="HOGENOM" id="CLU_005240_2_0_1"/>
<sequence>MKYTIIWLLAAVLSSISLSVATTDIFVGGIFPMSGGWSGGQACYPAAQMAVEDVNNRSDILQGYKINLVKKDSKCDAGLGTRKFYDLLQDSRIFTLLTGCSSVSTPIAESAYLWNINVMAYGASSPALSNRSRFPSFFRTHPSANLHNPTRIKLFQMFGWKRIGIISQGSEVFESTAKDLRTRLIQENMEIVTQQSFHADPKVAVQNLKKVDVRIIVGLFYEGAARKVMCEAFKEKLFGNRYVWFLIGWYKHGWHKVPEKGVDCTEDEMADTVEGHFTTEILMLNPTNDTTVSGMNTQEFLQRLSNTTTDIHLKGGYEEAPLAYDAIWAIAIALNNSIQRLQTSDLTRNNGLILNDMYRSLNASSFTGISGTVVFDSDGSRMAWTKVERMENGVYKEILIYHAEKKIMKRINKINWKQPPKDRTMTVKRTLKLSTSAFVAGGAMAAMCGFFCVACLCFTWKERNNKLIIPPGSSLNSISLFGFLLLISAIFLSGLNDITGPICEVRIFLQVRAWTLSIGFTLAFSPLFAKLWTVNDLHKKMIFDGRSTKKKKKDVKELKKLVATLGHHRGLLDLIVLITWSCIDRLVQSKSKLAPYVSKEEGEVIINPELKKCVSNYTTIWIGVMFAYKAIQLLLGSFLAYESRSKIESNSDHKTVAGAVYNITVLSLLCAPILMILGDEPNLSFLFLATPINMCTITSTAIIFIPKWRVSRKKPEFRRTGSNRSAVQRVRPPASNHIESEEQKLERENRILQEKIAEKNKQINELRQR</sequence>
<feature type="domain" description="G-protein coupled receptors family 3 profile" evidence="20">
    <location>
        <begin position="511"/>
        <end position="716"/>
    </location>
</feature>
<dbReference type="GeneTree" id="ENSGT00940000157642"/>
<keyword evidence="7" id="KW-0770">Synapse</keyword>
<keyword evidence="6 18" id="KW-1133">Transmembrane helix</keyword>
<keyword evidence="22" id="KW-1185">Reference proteome</keyword>
<feature type="transmembrane region" description="Helical" evidence="18">
    <location>
        <begin position="437"/>
        <end position="460"/>
    </location>
</feature>
<keyword evidence="13" id="KW-0325">Glycoprotein</keyword>
<dbReference type="Ensembl" id="ENSCINT00000006905.3">
    <property type="protein sequence ID" value="ENSCINP00000006905.3"/>
    <property type="gene ID" value="ENSCING00000003370.3"/>
</dbReference>
<keyword evidence="2" id="KW-1003">Cell membrane</keyword>
<keyword evidence="3" id="KW-0597">Phosphoprotein</keyword>
<dbReference type="GO" id="GO:0004965">
    <property type="term" value="F:G protein-coupled GABA receptor activity"/>
    <property type="evidence" value="ECO:0000318"/>
    <property type="project" value="GO_Central"/>
</dbReference>
<feature type="transmembrane region" description="Helical" evidence="18">
    <location>
        <begin position="620"/>
        <end position="639"/>
    </location>
</feature>
<comment type="similarity">
    <text evidence="1">Belongs to the G-protein coupled receptor 3 family. GABA-B receptor subfamily.</text>
</comment>
<keyword evidence="4 18" id="KW-0812">Transmembrane</keyword>
<dbReference type="Pfam" id="PF01094">
    <property type="entry name" value="ANF_receptor"/>
    <property type="match status" value="1"/>
</dbReference>
<keyword evidence="14" id="KW-0807">Transducer</keyword>
<dbReference type="PRINTS" id="PR01176">
    <property type="entry name" value="GABABRECEPTR"/>
</dbReference>
<evidence type="ECO:0000256" key="8">
    <source>
        <dbReference type="ARBA" id="ARBA00023040"/>
    </source>
</evidence>
<keyword evidence="8" id="KW-0297">G-protein coupled receptor</keyword>
<reference evidence="21" key="2">
    <citation type="submission" date="2025-08" db="UniProtKB">
        <authorList>
            <consortium name="Ensembl"/>
        </authorList>
    </citation>
    <scope>IDENTIFICATION</scope>
</reference>
<dbReference type="InterPro" id="IPR001828">
    <property type="entry name" value="ANF_lig-bd_rcpt"/>
</dbReference>
<evidence type="ECO:0000256" key="17">
    <source>
        <dbReference type="SAM" id="MobiDB-lite"/>
    </source>
</evidence>
<dbReference type="FunCoup" id="F7AQ62">
    <property type="interactions" value="64"/>
</dbReference>
<evidence type="ECO:0000313" key="21">
    <source>
        <dbReference type="Ensembl" id="ENSCINP00000006905.3"/>
    </source>
</evidence>
<dbReference type="OMA" id="WAGGEAC"/>
<feature type="chain" id="PRO_5003347963" description="G-protein coupled receptors family 3 profile domain-containing protein" evidence="19">
    <location>
        <begin position="23"/>
        <end position="769"/>
    </location>
</feature>